<dbReference type="PANTHER" id="PTHR46517">
    <property type="entry name" value="FRUCTOSE-2,6-BISPHOSPHATASE TIGAR"/>
    <property type="match status" value="1"/>
</dbReference>
<protein>
    <recommendedName>
        <fullName evidence="6">Phosphoglycerate mutase</fullName>
    </recommendedName>
</protein>
<dbReference type="eggNOG" id="KOG0235">
    <property type="taxonomic scope" value="Eukaryota"/>
</dbReference>
<feature type="region of interest" description="Disordered" evidence="3">
    <location>
        <begin position="273"/>
        <end position="301"/>
    </location>
</feature>
<dbReference type="InterPro" id="IPR013078">
    <property type="entry name" value="His_Pase_superF_clade-1"/>
</dbReference>
<dbReference type="PANTHER" id="PTHR46517:SF1">
    <property type="entry name" value="FRUCTOSE-2,6-BISPHOSPHATASE TIGAR"/>
    <property type="match status" value="1"/>
</dbReference>
<gene>
    <name evidence="4" type="ORF">UREG_06276</name>
</gene>
<name>C4JXA3_UNCRE</name>
<dbReference type="SUPFAM" id="SSF53254">
    <property type="entry name" value="Phosphoglycerate mutase-like"/>
    <property type="match status" value="1"/>
</dbReference>
<dbReference type="GO" id="GO:0004331">
    <property type="term" value="F:fructose-2,6-bisphosphate 2-phosphatase activity"/>
    <property type="evidence" value="ECO:0007669"/>
    <property type="project" value="TreeGrafter"/>
</dbReference>
<dbReference type="Pfam" id="PF00300">
    <property type="entry name" value="His_Phos_1"/>
    <property type="match status" value="1"/>
</dbReference>
<dbReference type="InterPro" id="IPR029033">
    <property type="entry name" value="His_PPase_superfam"/>
</dbReference>
<evidence type="ECO:0000256" key="3">
    <source>
        <dbReference type="SAM" id="MobiDB-lite"/>
    </source>
</evidence>
<evidence type="ECO:0008006" key="6">
    <source>
        <dbReference type="Google" id="ProtNLM"/>
    </source>
</evidence>
<dbReference type="GO" id="GO:0005829">
    <property type="term" value="C:cytosol"/>
    <property type="evidence" value="ECO:0007669"/>
    <property type="project" value="TreeGrafter"/>
</dbReference>
<dbReference type="InParanoid" id="C4JXA3"/>
<dbReference type="RefSeq" id="XP_002583309.1">
    <property type="nucleotide sequence ID" value="XM_002583263.1"/>
</dbReference>
<accession>C4JXA3</accession>
<dbReference type="STRING" id="336963.C4JXA3"/>
<dbReference type="VEuPathDB" id="FungiDB:UREG_06276"/>
<feature type="compositionally biased region" description="Polar residues" evidence="3">
    <location>
        <begin position="291"/>
        <end position="301"/>
    </location>
</feature>
<evidence type="ECO:0000313" key="5">
    <source>
        <dbReference type="Proteomes" id="UP000002058"/>
    </source>
</evidence>
<evidence type="ECO:0000313" key="4">
    <source>
        <dbReference type="EMBL" id="EEP81411.1"/>
    </source>
</evidence>
<feature type="binding site" evidence="2">
    <location>
        <position position="77"/>
    </location>
    <ligand>
        <name>substrate</name>
    </ligand>
</feature>
<dbReference type="Gene3D" id="3.40.50.1240">
    <property type="entry name" value="Phosphoglycerate mutase-like"/>
    <property type="match status" value="1"/>
</dbReference>
<keyword evidence="1" id="KW-0378">Hydrolase</keyword>
<dbReference type="CDD" id="cd07067">
    <property type="entry name" value="HP_PGM_like"/>
    <property type="match status" value="1"/>
</dbReference>
<dbReference type="HOGENOM" id="CLU_033323_0_0_1"/>
<organism evidence="4 5">
    <name type="scientific">Uncinocarpus reesii (strain UAMH 1704)</name>
    <dbReference type="NCBI Taxonomy" id="336963"/>
    <lineage>
        <taxon>Eukaryota</taxon>
        <taxon>Fungi</taxon>
        <taxon>Dikarya</taxon>
        <taxon>Ascomycota</taxon>
        <taxon>Pezizomycotina</taxon>
        <taxon>Eurotiomycetes</taxon>
        <taxon>Eurotiomycetidae</taxon>
        <taxon>Onygenales</taxon>
        <taxon>Onygenaceae</taxon>
        <taxon>Uncinocarpus</taxon>
    </lineage>
</organism>
<dbReference type="AlphaFoldDB" id="C4JXA3"/>
<dbReference type="KEGG" id="ure:UREG_06276"/>
<dbReference type="GO" id="GO:0045820">
    <property type="term" value="P:negative regulation of glycolytic process"/>
    <property type="evidence" value="ECO:0007669"/>
    <property type="project" value="TreeGrafter"/>
</dbReference>
<dbReference type="Proteomes" id="UP000002058">
    <property type="component" value="Unassembled WGS sequence"/>
</dbReference>
<evidence type="ECO:0000256" key="1">
    <source>
        <dbReference type="ARBA" id="ARBA00022801"/>
    </source>
</evidence>
<reference evidence="5" key="1">
    <citation type="journal article" date="2009" name="Genome Res.">
        <title>Comparative genomic analyses of the human fungal pathogens Coccidioides and their relatives.</title>
        <authorList>
            <person name="Sharpton T.J."/>
            <person name="Stajich J.E."/>
            <person name="Rounsley S.D."/>
            <person name="Gardner M.J."/>
            <person name="Wortman J.R."/>
            <person name="Jordar V.S."/>
            <person name="Maiti R."/>
            <person name="Kodira C.D."/>
            <person name="Neafsey D.E."/>
            <person name="Zeng Q."/>
            <person name="Hung C.-Y."/>
            <person name="McMahan C."/>
            <person name="Muszewska A."/>
            <person name="Grynberg M."/>
            <person name="Mandel M.A."/>
            <person name="Kellner E.M."/>
            <person name="Barker B.M."/>
            <person name="Galgiani J.N."/>
            <person name="Orbach M.J."/>
            <person name="Kirkland T.N."/>
            <person name="Cole G.T."/>
            <person name="Henn M.R."/>
            <person name="Birren B.W."/>
            <person name="Taylor J.W."/>
        </authorList>
    </citation>
    <scope>NUCLEOTIDE SEQUENCE [LARGE SCALE GENOMIC DNA]</scope>
    <source>
        <strain evidence="5">UAMH 1704</strain>
    </source>
</reference>
<dbReference type="InterPro" id="IPR051695">
    <property type="entry name" value="Phosphoglycerate_Mutase"/>
</dbReference>
<sequence>MFISQFLPTKEFSLLSILDFSTKFQFSQRQPPGIPSGAGVTDSALTNHGILQIERLARHFRTRGVGFTQIFASPLQRARLTAEGLCAEASRSELRPVFSPLLIEKDFGSLEGKSWRSAAALSTVPSVECREPESAASMIARVNHFLNDFIFPNLHSDKEADEVIAIVSHGIVLSVLWQTLTKLCRDSHLVVGGTVCAETRRPGWSNTGYMEFDMTKAPTLVADSVYLETTSLRRLETDAHLTSDAHAADHPSGIALKITVHAINSRGHLHTLKRTGSGIGSAKHDPKQKRISSYFSNPSVG</sequence>
<keyword evidence="5" id="KW-1185">Reference proteome</keyword>
<proteinExistence type="predicted"/>
<dbReference type="GeneID" id="8441629"/>
<dbReference type="OMA" id="DFNRHEH"/>
<evidence type="ECO:0000256" key="2">
    <source>
        <dbReference type="PIRSR" id="PIRSR613078-2"/>
    </source>
</evidence>
<dbReference type="OrthoDB" id="354304at2759"/>
<dbReference type="GO" id="GO:0043456">
    <property type="term" value="P:regulation of pentose-phosphate shunt"/>
    <property type="evidence" value="ECO:0007669"/>
    <property type="project" value="TreeGrafter"/>
</dbReference>
<dbReference type="EMBL" id="CH476618">
    <property type="protein sequence ID" value="EEP81411.1"/>
    <property type="molecule type" value="Genomic_DNA"/>
</dbReference>